<comment type="caution">
    <text evidence="2">The sequence shown here is derived from an EMBL/GenBank/DDBJ whole genome shotgun (WGS) entry which is preliminary data.</text>
</comment>
<dbReference type="AlphaFoldDB" id="A0A4V6BIA1"/>
<keyword evidence="3" id="KW-1185">Reference proteome</keyword>
<dbReference type="Pfam" id="PF13585">
    <property type="entry name" value="CHU_C"/>
    <property type="match status" value="1"/>
</dbReference>
<dbReference type="Proteomes" id="UP000304900">
    <property type="component" value="Unassembled WGS sequence"/>
</dbReference>
<proteinExistence type="predicted"/>
<gene>
    <name evidence="2" type="ORF">FDK13_29815</name>
</gene>
<protein>
    <submittedName>
        <fullName evidence="2">Gliding motility-associated C-terminal domain-containing protein</fullName>
    </submittedName>
</protein>
<sequence>MKNRLILSFVLLLCILEAKATHIVGGQLFITENKNSSYNYKIGLTMYFDALNGNPGAEDDVAYIYVFRKRDNASVGYVSAPKIERKNVTYANPLCGISSTETIMISYASDVLLESTVFNDPGGYYMVWDRCCRNAAITNIKSPGSAGSLFYLEFPPIVKNNKVFSNSSPVFPAIQGDYACVNSPFYFNFGGTDADGDSLTYRLITPLQGYSTKDRPGIQAIGSSSYPTLTWIDGITNANIIPGSKPLTVDPKTGMLSVTPGNLGLYVFAVQIDEFRNGVKIGTLTRDFQLKVVDCPKMSAPKILFKQKGSSSFYNSNQIVTIKDGDPNCFEVMVTDPTINDLIKVQGHAINQTNDYFSLFPLEYKTTVANDTMRFQVCLDECFITYDNRPIRIELIAQDQSCPIPLMDTLVIYIRRESSGNNPPVVTTSLQTDYVHVVAGTAVSFTVFGKDSDSDTLSLSGAGENFTLSSKSMIFKTAGGKASVQSDFNWVPPCNALEGDTLKVDFIAEDLRCAGSGLKASKTIYFIVDQSPNHSPAITTSLVTSDVSYMLGSHGGITFQVKAIDPDTNTISLSASGRGFELKSVGISFENKTGIKQLISDFSWYPDCSLMNGDSSQLFTIDFTARDKSCTASLDTISVTISLRDLETESEIDLPNVITPNGDGKNDCLVFQELPAGTCNDQFKDVTIFNRWGKQIYFSKDKTKDWCPNDISGGYYYYVIKYTKRTYKGGLTVLK</sequence>
<feature type="chain" id="PRO_5020586256" evidence="1">
    <location>
        <begin position="21"/>
        <end position="735"/>
    </location>
</feature>
<reference evidence="2 3" key="1">
    <citation type="submission" date="2019-05" db="EMBL/GenBank/DDBJ databases">
        <title>Dyadobacter AR-3-8 sp. nov., isolated from arctic soil.</title>
        <authorList>
            <person name="Chaudhary D.K."/>
        </authorList>
    </citation>
    <scope>NUCLEOTIDE SEQUENCE [LARGE SCALE GENOMIC DNA]</scope>
    <source>
        <strain evidence="2 3">AR-3-8</strain>
    </source>
</reference>
<name>A0A4V6BIA1_9BACT</name>
<organism evidence="2 3">
    <name type="scientific">Dyadobacter frigoris</name>
    <dbReference type="NCBI Taxonomy" id="2576211"/>
    <lineage>
        <taxon>Bacteria</taxon>
        <taxon>Pseudomonadati</taxon>
        <taxon>Bacteroidota</taxon>
        <taxon>Cytophagia</taxon>
        <taxon>Cytophagales</taxon>
        <taxon>Spirosomataceae</taxon>
        <taxon>Dyadobacter</taxon>
    </lineage>
</organism>
<evidence type="ECO:0000256" key="1">
    <source>
        <dbReference type="SAM" id="SignalP"/>
    </source>
</evidence>
<dbReference type="OrthoDB" id="1490014at2"/>
<dbReference type="EMBL" id="SZVO01000019">
    <property type="protein sequence ID" value="TKT87513.1"/>
    <property type="molecule type" value="Genomic_DNA"/>
</dbReference>
<evidence type="ECO:0000313" key="2">
    <source>
        <dbReference type="EMBL" id="TKT87513.1"/>
    </source>
</evidence>
<evidence type="ECO:0000313" key="3">
    <source>
        <dbReference type="Proteomes" id="UP000304900"/>
    </source>
</evidence>
<keyword evidence="1" id="KW-0732">Signal</keyword>
<feature type="signal peptide" evidence="1">
    <location>
        <begin position="1"/>
        <end position="20"/>
    </location>
</feature>
<dbReference type="RefSeq" id="WP_137343678.1">
    <property type="nucleotide sequence ID" value="NZ_BSQH01000004.1"/>
</dbReference>
<accession>A0A4V6BIA1</accession>